<dbReference type="GO" id="GO:0015149">
    <property type="term" value="F:hexose transmembrane transporter activity"/>
    <property type="evidence" value="ECO:0007669"/>
    <property type="project" value="TreeGrafter"/>
</dbReference>
<evidence type="ECO:0000256" key="1">
    <source>
        <dbReference type="ARBA" id="ARBA00004370"/>
    </source>
</evidence>
<feature type="transmembrane region" description="Helical" evidence="5">
    <location>
        <begin position="41"/>
        <end position="62"/>
    </location>
</feature>
<dbReference type="Proteomes" id="UP000887577">
    <property type="component" value="Unplaced"/>
</dbReference>
<proteinExistence type="predicted"/>
<dbReference type="PANTHER" id="PTHR23503">
    <property type="entry name" value="SOLUTE CARRIER FAMILY 2"/>
    <property type="match status" value="1"/>
</dbReference>
<accession>A0A914Y972</accession>
<dbReference type="Pfam" id="PF00083">
    <property type="entry name" value="Sugar_tr"/>
    <property type="match status" value="1"/>
</dbReference>
<dbReference type="InterPro" id="IPR036259">
    <property type="entry name" value="MFS_trans_sf"/>
</dbReference>
<keyword evidence="3 5" id="KW-1133">Transmembrane helix</keyword>
<comment type="subcellular location">
    <subcellularLocation>
        <location evidence="1">Membrane</location>
    </subcellularLocation>
</comment>
<keyword evidence="4 5" id="KW-0472">Membrane</keyword>
<organism evidence="6 7">
    <name type="scientific">Panagrolaimus superbus</name>
    <dbReference type="NCBI Taxonomy" id="310955"/>
    <lineage>
        <taxon>Eukaryota</taxon>
        <taxon>Metazoa</taxon>
        <taxon>Ecdysozoa</taxon>
        <taxon>Nematoda</taxon>
        <taxon>Chromadorea</taxon>
        <taxon>Rhabditida</taxon>
        <taxon>Tylenchina</taxon>
        <taxon>Panagrolaimomorpha</taxon>
        <taxon>Panagrolaimoidea</taxon>
        <taxon>Panagrolaimidae</taxon>
        <taxon>Panagrolaimus</taxon>
    </lineage>
</organism>
<dbReference type="SUPFAM" id="SSF103473">
    <property type="entry name" value="MFS general substrate transporter"/>
    <property type="match status" value="1"/>
</dbReference>
<dbReference type="Gene3D" id="1.20.1250.20">
    <property type="entry name" value="MFS general substrate transporter like domains"/>
    <property type="match status" value="1"/>
</dbReference>
<keyword evidence="2 5" id="KW-0812">Transmembrane</keyword>
<evidence type="ECO:0000256" key="3">
    <source>
        <dbReference type="ARBA" id="ARBA00022989"/>
    </source>
</evidence>
<dbReference type="AlphaFoldDB" id="A0A914Y972"/>
<sequence length="102" mass="11483">MLEKSLLKDIWSVTVALFFVGAICGSLSINGLAEKLGRKRALIFTYILSYISLFLAILSYFINAFELYAFIYPLDPCIYLKYLPDIFGVCWDVNGIAVQLGI</sequence>
<protein>
    <submittedName>
        <fullName evidence="7">Major facilitator superfamily (MFS) profile domain-containing protein</fullName>
    </submittedName>
</protein>
<dbReference type="GO" id="GO:0016020">
    <property type="term" value="C:membrane"/>
    <property type="evidence" value="ECO:0007669"/>
    <property type="project" value="UniProtKB-SubCell"/>
</dbReference>
<name>A0A914Y972_9BILA</name>
<evidence type="ECO:0000256" key="4">
    <source>
        <dbReference type="ARBA" id="ARBA00023136"/>
    </source>
</evidence>
<dbReference type="WBParaSite" id="PSU_v2.g16744.t1">
    <property type="protein sequence ID" value="PSU_v2.g16744.t1"/>
    <property type="gene ID" value="PSU_v2.g16744"/>
</dbReference>
<evidence type="ECO:0000313" key="7">
    <source>
        <dbReference type="WBParaSite" id="PSU_v2.g16744.t1"/>
    </source>
</evidence>
<dbReference type="InterPro" id="IPR005828">
    <property type="entry name" value="MFS_sugar_transport-like"/>
</dbReference>
<dbReference type="PANTHER" id="PTHR23503:SF96">
    <property type="entry name" value="MAJOR FACILITATOR SUPERFAMILY (MFS) PROFILE DOMAIN-CONTAINING PROTEIN"/>
    <property type="match status" value="1"/>
</dbReference>
<keyword evidence="6" id="KW-1185">Reference proteome</keyword>
<evidence type="ECO:0000313" key="6">
    <source>
        <dbReference type="Proteomes" id="UP000887577"/>
    </source>
</evidence>
<evidence type="ECO:0000256" key="5">
    <source>
        <dbReference type="SAM" id="Phobius"/>
    </source>
</evidence>
<dbReference type="InterPro" id="IPR045263">
    <property type="entry name" value="GLUT"/>
</dbReference>
<reference evidence="7" key="1">
    <citation type="submission" date="2022-11" db="UniProtKB">
        <authorList>
            <consortium name="WormBaseParasite"/>
        </authorList>
    </citation>
    <scope>IDENTIFICATION</scope>
</reference>
<evidence type="ECO:0000256" key="2">
    <source>
        <dbReference type="ARBA" id="ARBA00022692"/>
    </source>
</evidence>
<feature type="transmembrane region" description="Helical" evidence="5">
    <location>
        <begin position="12"/>
        <end position="29"/>
    </location>
</feature>